<sequence>MPVDARVDEAGASEHGHDQVAVLRHRPTEQGEQGEGV</sequence>
<feature type="region of interest" description="Disordered" evidence="1">
    <location>
        <begin position="1"/>
        <end position="37"/>
    </location>
</feature>
<protein>
    <submittedName>
        <fullName evidence="2">Uncharacterized protein</fullName>
    </submittedName>
</protein>
<dbReference type="HOGENOM" id="CLU_3348502_0_0_11"/>
<organism evidence="2 3">
    <name type="scientific">Sanguibacter keddieii (strain ATCC 51767 / DSM 10542 / NCFB 3025 / ST-74)</name>
    <dbReference type="NCBI Taxonomy" id="446469"/>
    <lineage>
        <taxon>Bacteria</taxon>
        <taxon>Bacillati</taxon>
        <taxon>Actinomycetota</taxon>
        <taxon>Actinomycetes</taxon>
        <taxon>Micrococcales</taxon>
        <taxon>Sanguibacteraceae</taxon>
        <taxon>Sanguibacter</taxon>
    </lineage>
</organism>
<reference evidence="2 3" key="1">
    <citation type="journal article" date="2009" name="Stand. Genomic Sci.">
        <title>Complete genome sequence of Sanguibacter keddieii type strain (ST-74).</title>
        <authorList>
            <person name="Ivanova N."/>
            <person name="Sikorski J."/>
            <person name="Sims D."/>
            <person name="Brettin T."/>
            <person name="Detter J.C."/>
            <person name="Han C."/>
            <person name="Lapidus A."/>
            <person name="Copeland A."/>
            <person name="Glavina Del Rio T."/>
            <person name="Nolan M."/>
            <person name="Chen F."/>
            <person name="Lucas S."/>
            <person name="Tice H."/>
            <person name="Cheng J.F."/>
            <person name="Bruce D."/>
            <person name="Goodwin L."/>
            <person name="Pitluck S."/>
            <person name="Pati A."/>
            <person name="Mavromatis K."/>
            <person name="Chen A."/>
            <person name="Palaniappan K."/>
            <person name="D'haeseleer P."/>
            <person name="Chain P."/>
            <person name="Bristow J."/>
            <person name="Eisen J.A."/>
            <person name="Markowitz V."/>
            <person name="Hugenholtz P."/>
            <person name="Goker M."/>
            <person name="Pukall R."/>
            <person name="Klenk H.P."/>
            <person name="Kyrpides N.C."/>
        </authorList>
    </citation>
    <scope>NUCLEOTIDE SEQUENCE [LARGE SCALE GENOMIC DNA]</scope>
    <source>
        <strain evidence="3">ATCC 51767 / DSM 10542 / NCFB 3025 / ST-74</strain>
    </source>
</reference>
<gene>
    <name evidence="2" type="ordered locus">Sked_32500</name>
</gene>
<proteinExistence type="predicted"/>
<dbReference type="STRING" id="446469.Sked_32500"/>
<dbReference type="KEGG" id="ske:Sked_32500"/>
<accession>D1BDE2</accession>
<dbReference type="EMBL" id="CP001819">
    <property type="protein sequence ID" value="ACZ23146.1"/>
    <property type="molecule type" value="Genomic_DNA"/>
</dbReference>
<dbReference type="AlphaFoldDB" id="D1BDE2"/>
<name>D1BDE2_SANKS</name>
<evidence type="ECO:0000313" key="3">
    <source>
        <dbReference type="Proteomes" id="UP000000322"/>
    </source>
</evidence>
<feature type="compositionally biased region" description="Basic and acidic residues" evidence="1">
    <location>
        <begin position="1"/>
        <end position="18"/>
    </location>
</feature>
<evidence type="ECO:0000313" key="2">
    <source>
        <dbReference type="EMBL" id="ACZ23146.1"/>
    </source>
</evidence>
<evidence type="ECO:0000256" key="1">
    <source>
        <dbReference type="SAM" id="MobiDB-lite"/>
    </source>
</evidence>
<keyword evidence="3" id="KW-1185">Reference proteome</keyword>
<dbReference type="Proteomes" id="UP000000322">
    <property type="component" value="Chromosome"/>
</dbReference>